<comment type="similarity">
    <text evidence="1">Belongs to the Mu gp47/PBSX XkdT family.</text>
</comment>
<dbReference type="InterPro" id="IPR058531">
    <property type="entry name" value="Baseplate_J_M"/>
</dbReference>
<sequence length="358" mass="39532">MGGVFKLTVIIKKTAEEILNSMLNNLPSDYDKTEGGLFYDNLAPISIEFSNFRDIVDYVHKMGFADTSEGIFLEKIAATVGLSRREAVNSVGEVQIEGEAGTVVEVGTKISSDTFIFETTEKKVIDATKKVIVLARSVDKGSGCNVGIGAIKYFPVTIQGLTKVTNLKEFKEGYDAETDEELRTRYFIKVREPATSGNIYHYRQWCLAVPGIGGVKVFPLWNGNGTVKLVLMDVNGLAPGTQLLKNVQDYVEEQRPIGATVTYNAAISKIVNFTGKVRIGTETTIEKVNEEFKKKVIEYFRKSAFKDDYLSYAKLGNILLNVTGVKDYLDFKMNNGNTNITLGAEDVPTFGTAKIEVM</sequence>
<evidence type="ECO:0000259" key="4">
    <source>
        <dbReference type="Pfam" id="PF26079"/>
    </source>
</evidence>
<accession>A0A8S5LD26</accession>
<reference evidence="5" key="1">
    <citation type="journal article" date="2021" name="Proc. Natl. Acad. Sci. U.S.A.">
        <title>A Catalog of Tens of Thousands of Viruses from Human Metagenomes Reveals Hidden Associations with Chronic Diseases.</title>
        <authorList>
            <person name="Tisza M.J."/>
            <person name="Buck C.B."/>
        </authorList>
    </citation>
    <scope>NUCLEOTIDE SEQUENCE</scope>
    <source>
        <strain evidence="5">CtMS01</strain>
    </source>
</reference>
<proteinExistence type="inferred from homology"/>
<organism evidence="5">
    <name type="scientific">Siphoviridae sp. ctMS01</name>
    <dbReference type="NCBI Taxonomy" id="2823574"/>
    <lineage>
        <taxon>Viruses</taxon>
        <taxon>Duplodnaviria</taxon>
        <taxon>Heunggongvirae</taxon>
        <taxon>Uroviricota</taxon>
        <taxon>Caudoviricetes</taxon>
    </lineage>
</organism>
<dbReference type="InterPro" id="IPR052399">
    <property type="entry name" value="Phage_Baseplate_Assmbl_Protein"/>
</dbReference>
<dbReference type="Pfam" id="PF26079">
    <property type="entry name" value="Baseplate_J_C"/>
    <property type="match status" value="1"/>
</dbReference>
<dbReference type="PANTHER" id="PTHR37829">
    <property type="entry name" value="PHAGE-LIKE ELEMENT PBSX PROTEIN XKDT"/>
    <property type="match status" value="1"/>
</dbReference>
<protein>
    <submittedName>
        <fullName evidence="5">Baseplate J like protein</fullName>
    </submittedName>
</protein>
<dbReference type="Pfam" id="PF26078">
    <property type="entry name" value="Baseplate_J_M"/>
    <property type="match status" value="1"/>
</dbReference>
<dbReference type="PANTHER" id="PTHR37829:SF3">
    <property type="entry name" value="PROTEIN JAYE-RELATED"/>
    <property type="match status" value="1"/>
</dbReference>
<dbReference type="EMBL" id="BK014687">
    <property type="protein sequence ID" value="DAD67801.1"/>
    <property type="molecule type" value="Genomic_DNA"/>
</dbReference>
<evidence type="ECO:0000256" key="1">
    <source>
        <dbReference type="ARBA" id="ARBA00038087"/>
    </source>
</evidence>
<evidence type="ECO:0000313" key="5">
    <source>
        <dbReference type="EMBL" id="DAD67801.1"/>
    </source>
</evidence>
<dbReference type="Pfam" id="PF04865">
    <property type="entry name" value="Baseplate_J"/>
    <property type="match status" value="1"/>
</dbReference>
<name>A0A8S5LD26_9CAUD</name>
<feature type="domain" description="Baseplate J-like central" evidence="3">
    <location>
        <begin position="194"/>
        <end position="264"/>
    </location>
</feature>
<dbReference type="InterPro" id="IPR006949">
    <property type="entry name" value="Barrel_Baseplate_J-like"/>
</dbReference>
<feature type="domain" description="Baseplate J-like C-terminal" evidence="4">
    <location>
        <begin position="271"/>
        <end position="355"/>
    </location>
</feature>
<evidence type="ECO:0000259" key="3">
    <source>
        <dbReference type="Pfam" id="PF26078"/>
    </source>
</evidence>
<evidence type="ECO:0000259" key="2">
    <source>
        <dbReference type="Pfam" id="PF04865"/>
    </source>
</evidence>
<dbReference type="InterPro" id="IPR058530">
    <property type="entry name" value="Baseplate_J-like_C"/>
</dbReference>
<feature type="domain" description="Baseplate protein J-like barrel" evidence="2">
    <location>
        <begin position="94"/>
        <end position="172"/>
    </location>
</feature>